<dbReference type="EC" id="3.5.99.6" evidence="1"/>
<dbReference type="Gene3D" id="3.40.50.1360">
    <property type="match status" value="1"/>
</dbReference>
<dbReference type="AlphaFoldDB" id="A0A842HC91"/>
<dbReference type="RefSeq" id="WP_185674166.1">
    <property type="nucleotide sequence ID" value="NZ_JACHVB010000012.1"/>
</dbReference>
<dbReference type="InterPro" id="IPR004547">
    <property type="entry name" value="Glucosamine6P_isomerase"/>
</dbReference>
<dbReference type="Pfam" id="PF01182">
    <property type="entry name" value="Glucosamine_iso"/>
    <property type="match status" value="1"/>
</dbReference>
<dbReference type="GO" id="GO:0005975">
    <property type="term" value="P:carbohydrate metabolic process"/>
    <property type="evidence" value="ECO:0007669"/>
    <property type="project" value="InterPro"/>
</dbReference>
<proteinExistence type="predicted"/>
<comment type="caution">
    <text evidence="4">The sequence shown here is derived from an EMBL/GenBank/DDBJ whole genome shotgun (WGS) entry which is preliminary data.</text>
</comment>
<dbReference type="InterPro" id="IPR037171">
    <property type="entry name" value="NagB/RpiA_transferase-like"/>
</dbReference>
<keyword evidence="5" id="KW-1185">Reference proteome</keyword>
<dbReference type="InterPro" id="IPR024078">
    <property type="entry name" value="LmbE-like_dom_sf"/>
</dbReference>
<dbReference type="Proteomes" id="UP000546464">
    <property type="component" value="Unassembled WGS sequence"/>
</dbReference>
<gene>
    <name evidence="4" type="primary">nagB</name>
    <name evidence="4" type="ORF">H5P28_02765</name>
</gene>
<dbReference type="EMBL" id="JACHVB010000012">
    <property type="protein sequence ID" value="MBC2593174.1"/>
    <property type="molecule type" value="Genomic_DNA"/>
</dbReference>
<evidence type="ECO:0000313" key="5">
    <source>
        <dbReference type="Proteomes" id="UP000546464"/>
    </source>
</evidence>
<accession>A0A842HC91</accession>
<dbReference type="Pfam" id="PF02585">
    <property type="entry name" value="PIG-L"/>
    <property type="match status" value="1"/>
</dbReference>
<dbReference type="InterPro" id="IPR006148">
    <property type="entry name" value="Glc/Gal-6P_isomerase"/>
</dbReference>
<evidence type="ECO:0000259" key="3">
    <source>
        <dbReference type="Pfam" id="PF01182"/>
    </source>
</evidence>
<keyword evidence="4" id="KW-0378">Hydrolase</keyword>
<dbReference type="NCBIfam" id="NF002557">
    <property type="entry name" value="PRK02122.1"/>
    <property type="match status" value="1"/>
</dbReference>
<dbReference type="InterPro" id="IPR052960">
    <property type="entry name" value="GlcN6P_deaminase-like"/>
</dbReference>
<dbReference type="GO" id="GO:0006046">
    <property type="term" value="P:N-acetylglucosamine catabolic process"/>
    <property type="evidence" value="ECO:0007669"/>
    <property type="project" value="UniProtKB-UniRule"/>
</dbReference>
<dbReference type="GO" id="GO:0004342">
    <property type="term" value="F:glucosamine-6-phosphate deaminase activity"/>
    <property type="evidence" value="ECO:0007669"/>
    <property type="project" value="UniProtKB-UniRule"/>
</dbReference>
<organism evidence="4 5">
    <name type="scientific">Ruficoccus amylovorans</name>
    <dbReference type="NCBI Taxonomy" id="1804625"/>
    <lineage>
        <taxon>Bacteria</taxon>
        <taxon>Pseudomonadati</taxon>
        <taxon>Verrucomicrobiota</taxon>
        <taxon>Opitutia</taxon>
        <taxon>Puniceicoccales</taxon>
        <taxon>Cerasicoccaceae</taxon>
        <taxon>Ruficoccus</taxon>
    </lineage>
</organism>
<evidence type="ECO:0000256" key="2">
    <source>
        <dbReference type="SAM" id="MobiDB-lite"/>
    </source>
</evidence>
<dbReference type="CDD" id="cd01399">
    <property type="entry name" value="GlcN6P_deaminase"/>
    <property type="match status" value="1"/>
</dbReference>
<dbReference type="NCBIfam" id="TIGR00502">
    <property type="entry name" value="nagB"/>
    <property type="match status" value="1"/>
</dbReference>
<evidence type="ECO:0000313" key="4">
    <source>
        <dbReference type="EMBL" id="MBC2593174.1"/>
    </source>
</evidence>
<feature type="region of interest" description="Disordered" evidence="2">
    <location>
        <begin position="575"/>
        <end position="597"/>
    </location>
</feature>
<sequence length="631" mass="70961">MNEFAQREHISTRIYPGADQACAHVADAIDKLLRTRQQEGRPAVLGLATGSTPVRLYRELIRRHREEGLSFAHAVTFNLDEYYGLDGSHPESYRRFMQEQLFDHIDIDPANTHVPDGTAAREQVFDACQSYEDAIAQVGGIDIQILGIGRTGHIGFNEPGSGPESRTRLVTLDALTRRDAARDFLGEENVPRHAITMGVGSILEARQIFLLAWGESKATIVAETVEGEQRLAVPASFLQRHKACTFCLDAAAASHLTRIRYPWLVGPVEWTPALIRKAITWLALQVKKPLLKLVDEDYSENGMSDLLTEKGSYNLNIELFNLTQHTITGWPGGKPNADDSHRPERALPHPKRVLVLSPEPLDDVSSMGGTLHRLANQGHEVTVAYLTSGNLAVPDDELRRMLEWMMGMQRDYPEQPSTAYAAQVMRELEAKGKFDLDSADIRHLKGLVRRGEVNSSARILGLSPASLRFLDLPFYEEGRYRRFKPGEADIARMRELLLEIRPHQIFATGYRYDPLSVPALCFGILNEALASFKDEEWLRDCRVWLYRGPGNEWETHEIDMAVPLSPSEFENKMQGIYQQQSQRSQSPGLGKKSDGNSWDVAAELNHGTARTYDALGLPEYEAIEAFKRWPL</sequence>
<dbReference type="PANTHER" id="PTHR42892:SF1">
    <property type="entry name" value="GLUCOSAMINE-6-PHOSPHATE ISOMERASE"/>
    <property type="match status" value="1"/>
</dbReference>
<dbReference type="PANTHER" id="PTHR42892">
    <property type="entry name" value="GLUCOSAMINE-6-PHOSPHATE DEAMINASE-LIKE PROTEIN BT_0258-RELATED"/>
    <property type="match status" value="1"/>
</dbReference>
<dbReference type="SUPFAM" id="SSF100950">
    <property type="entry name" value="NagB/RpiA/CoA transferase-like"/>
    <property type="match status" value="1"/>
</dbReference>
<reference evidence="4 5" key="1">
    <citation type="submission" date="2020-07" db="EMBL/GenBank/DDBJ databases">
        <authorList>
            <person name="Feng X."/>
        </authorList>
    </citation>
    <scope>NUCLEOTIDE SEQUENCE [LARGE SCALE GENOMIC DNA]</scope>
    <source>
        <strain evidence="4 5">JCM31066</strain>
    </source>
</reference>
<evidence type="ECO:0000256" key="1">
    <source>
        <dbReference type="NCBIfam" id="TIGR00502"/>
    </source>
</evidence>
<protein>
    <recommendedName>
        <fullName evidence="1">Glucosamine-6-phosphate deaminase</fullName>
        <ecNumber evidence="1">3.5.99.6</ecNumber>
    </recommendedName>
</protein>
<dbReference type="InterPro" id="IPR003737">
    <property type="entry name" value="GlcNAc_PI_deacetylase-related"/>
</dbReference>
<dbReference type="SUPFAM" id="SSF102588">
    <property type="entry name" value="LmbE-like"/>
    <property type="match status" value="1"/>
</dbReference>
<name>A0A842HC91_9BACT</name>
<dbReference type="Gene3D" id="3.40.50.10320">
    <property type="entry name" value="LmbE-like"/>
    <property type="match status" value="1"/>
</dbReference>
<feature type="domain" description="Glucosamine/galactosamine-6-phosphate isomerase" evidence="3">
    <location>
        <begin position="18"/>
        <end position="242"/>
    </location>
</feature>